<dbReference type="Gene3D" id="1.10.287.110">
    <property type="entry name" value="DnaJ domain"/>
    <property type="match status" value="1"/>
</dbReference>
<dbReference type="RefSeq" id="WP_085773590.1">
    <property type="nucleotide sequence ID" value="NZ_AP027149.1"/>
</dbReference>
<organism evidence="2 3">
    <name type="scientific">Methylocystis bryophila</name>
    <dbReference type="NCBI Taxonomy" id="655015"/>
    <lineage>
        <taxon>Bacteria</taxon>
        <taxon>Pseudomonadati</taxon>
        <taxon>Pseudomonadota</taxon>
        <taxon>Alphaproteobacteria</taxon>
        <taxon>Hyphomicrobiales</taxon>
        <taxon>Methylocystaceae</taxon>
        <taxon>Methylocystis</taxon>
    </lineage>
</organism>
<reference evidence="2 3" key="1">
    <citation type="submission" date="2017-02" db="EMBL/GenBank/DDBJ databases">
        <authorList>
            <person name="Peterson S.W."/>
        </authorList>
    </citation>
    <scope>NUCLEOTIDE SEQUENCE [LARGE SCALE GENOMIC DNA]</scope>
    <source>
        <strain evidence="2 3">S285</strain>
    </source>
</reference>
<evidence type="ECO:0000313" key="3">
    <source>
        <dbReference type="Proteomes" id="UP000193978"/>
    </source>
</evidence>
<evidence type="ECO:0000313" key="2">
    <source>
        <dbReference type="EMBL" id="ARN83487.1"/>
    </source>
</evidence>
<dbReference type="AlphaFoldDB" id="A0A1W6N0Z0"/>
<protein>
    <submittedName>
        <fullName evidence="2">Molecular chaperone DnaJ</fullName>
    </submittedName>
</protein>
<dbReference type="SUPFAM" id="SSF46565">
    <property type="entry name" value="Chaperone J-domain"/>
    <property type="match status" value="1"/>
</dbReference>
<proteinExistence type="predicted"/>
<dbReference type="OrthoDB" id="7822896at2"/>
<keyword evidence="3" id="KW-1185">Reference proteome</keyword>
<dbReference type="STRING" id="655015.B1812_07820"/>
<dbReference type="InterPro" id="IPR036869">
    <property type="entry name" value="J_dom_sf"/>
</dbReference>
<gene>
    <name evidence="2" type="ORF">B1812_07820</name>
</gene>
<dbReference type="CDD" id="cd06257">
    <property type="entry name" value="DnaJ"/>
    <property type="match status" value="1"/>
</dbReference>
<dbReference type="SMART" id="SM00271">
    <property type="entry name" value="DnaJ"/>
    <property type="match status" value="1"/>
</dbReference>
<dbReference type="Proteomes" id="UP000193978">
    <property type="component" value="Chromosome"/>
</dbReference>
<dbReference type="KEGG" id="mbry:B1812_07820"/>
<name>A0A1W6N0Z0_9HYPH</name>
<dbReference type="PROSITE" id="PS50076">
    <property type="entry name" value="DNAJ_2"/>
    <property type="match status" value="1"/>
</dbReference>
<evidence type="ECO:0000259" key="1">
    <source>
        <dbReference type="PROSITE" id="PS50076"/>
    </source>
</evidence>
<sequence>MTLNEQVVVWNGSMGVLDMAIIGRIEHGEGGRMAYLAPPYEVVGPFSLDELETQGRIAFAACLVMSRQKWQEDQVELRKEAMEKRRALYAQFEGVTNQREHRETLELPKDGALKPSEINAAFRKLAKNAHPDAGGSDEDYHRIVEARDALLEIFASSSSGR</sequence>
<accession>A0A1W6N0Z0</accession>
<dbReference type="EMBL" id="CP019948">
    <property type="protein sequence ID" value="ARN83487.1"/>
    <property type="molecule type" value="Genomic_DNA"/>
</dbReference>
<feature type="domain" description="J" evidence="1">
    <location>
        <begin position="100"/>
        <end position="161"/>
    </location>
</feature>
<dbReference type="InterPro" id="IPR001623">
    <property type="entry name" value="DnaJ_domain"/>
</dbReference>